<accession>A0AAW0N4S6</accession>
<dbReference type="EMBL" id="JBBPFD010000019">
    <property type="protein sequence ID" value="KAK7886987.1"/>
    <property type="molecule type" value="Genomic_DNA"/>
</dbReference>
<comment type="caution">
    <text evidence="2">The sequence shown here is derived from an EMBL/GenBank/DDBJ whole genome shotgun (WGS) entry which is preliminary data.</text>
</comment>
<proteinExistence type="predicted"/>
<name>A0AAW0N4S6_9GOBI</name>
<protein>
    <submittedName>
        <fullName evidence="2">Uncharacterized protein</fullName>
    </submittedName>
</protein>
<dbReference type="Proteomes" id="UP001460270">
    <property type="component" value="Unassembled WGS sequence"/>
</dbReference>
<feature type="region of interest" description="Disordered" evidence="1">
    <location>
        <begin position="1"/>
        <end position="146"/>
    </location>
</feature>
<gene>
    <name evidence="2" type="ORF">WMY93_026608</name>
</gene>
<sequence>MSTISSVSQHVNRRPDDRRDGDYRLRSRSMDNLDDIGRYSDRDDYRRRPDEPRGRRGSDDGWSSSARSGYDRGYDRVYDDRRRRDYSPEDRRRGEGANSGMGGRRSRSRDDLMDLERDRRYGGGARGGGMTMTTASCESHGEEEAE</sequence>
<feature type="compositionally biased region" description="Polar residues" evidence="1">
    <location>
        <begin position="1"/>
        <end position="10"/>
    </location>
</feature>
<feature type="compositionally biased region" description="Basic and acidic residues" evidence="1">
    <location>
        <begin position="69"/>
        <end position="95"/>
    </location>
</feature>
<evidence type="ECO:0000256" key="1">
    <source>
        <dbReference type="SAM" id="MobiDB-lite"/>
    </source>
</evidence>
<evidence type="ECO:0000313" key="2">
    <source>
        <dbReference type="EMBL" id="KAK7886987.1"/>
    </source>
</evidence>
<reference evidence="3" key="1">
    <citation type="submission" date="2024-04" db="EMBL/GenBank/DDBJ databases">
        <title>Salinicola lusitanus LLJ914,a marine bacterium isolated from the Okinawa Trough.</title>
        <authorList>
            <person name="Li J."/>
        </authorList>
    </citation>
    <scope>NUCLEOTIDE SEQUENCE [LARGE SCALE GENOMIC DNA]</scope>
</reference>
<evidence type="ECO:0000313" key="3">
    <source>
        <dbReference type="Proteomes" id="UP001460270"/>
    </source>
</evidence>
<feature type="compositionally biased region" description="Basic and acidic residues" evidence="1">
    <location>
        <begin position="108"/>
        <end position="121"/>
    </location>
</feature>
<keyword evidence="3" id="KW-1185">Reference proteome</keyword>
<feature type="compositionally biased region" description="Basic and acidic residues" evidence="1">
    <location>
        <begin position="13"/>
        <end position="59"/>
    </location>
</feature>
<organism evidence="2 3">
    <name type="scientific">Mugilogobius chulae</name>
    <name type="common">yellowstripe goby</name>
    <dbReference type="NCBI Taxonomy" id="88201"/>
    <lineage>
        <taxon>Eukaryota</taxon>
        <taxon>Metazoa</taxon>
        <taxon>Chordata</taxon>
        <taxon>Craniata</taxon>
        <taxon>Vertebrata</taxon>
        <taxon>Euteleostomi</taxon>
        <taxon>Actinopterygii</taxon>
        <taxon>Neopterygii</taxon>
        <taxon>Teleostei</taxon>
        <taxon>Neoteleostei</taxon>
        <taxon>Acanthomorphata</taxon>
        <taxon>Gobiaria</taxon>
        <taxon>Gobiiformes</taxon>
        <taxon>Gobioidei</taxon>
        <taxon>Gobiidae</taxon>
        <taxon>Gobionellinae</taxon>
        <taxon>Mugilogobius</taxon>
    </lineage>
</organism>
<dbReference type="AlphaFoldDB" id="A0AAW0N4S6"/>